<dbReference type="PANTHER" id="PTHR34039:SF1">
    <property type="entry name" value="UPF0102 PROTEIN YRAN"/>
    <property type="match status" value="1"/>
</dbReference>
<dbReference type="InterPro" id="IPR011856">
    <property type="entry name" value="tRNA_endonuc-like_dom_sf"/>
</dbReference>
<dbReference type="Pfam" id="PF02021">
    <property type="entry name" value="UPF0102"/>
    <property type="match status" value="1"/>
</dbReference>
<sequence>MPSRRHRGRRNHLAGLAAEDCVARRYQQAGAHLAARRWRGSIGEVDLVFREGRRVVFVEVKKSRSFDQAAAHLTDRQIRRIYATGSEFLGGEPAGQNTETRFDVALVDAKGDIRVIENAIGF</sequence>
<protein>
    <recommendedName>
        <fullName evidence="2">UPF0102 protein BV394_11325</fullName>
    </recommendedName>
</protein>
<keyword evidence="4" id="KW-1185">Reference proteome</keyword>
<evidence type="ECO:0000313" key="3">
    <source>
        <dbReference type="EMBL" id="APX91117.1"/>
    </source>
</evidence>
<evidence type="ECO:0000256" key="1">
    <source>
        <dbReference type="ARBA" id="ARBA00006738"/>
    </source>
</evidence>
<reference evidence="3 4" key="1">
    <citation type="submission" date="2017-01" db="EMBL/GenBank/DDBJ databases">
        <title>Genomic analysis of Xuhuaishuia manganoxidans DY6-4.</title>
        <authorList>
            <person name="Wang X."/>
        </authorList>
    </citation>
    <scope>NUCLEOTIDE SEQUENCE [LARGE SCALE GENOMIC DNA]</scope>
    <source>
        <strain evidence="3 4">DY6-4</strain>
    </source>
</reference>
<evidence type="ECO:0000256" key="2">
    <source>
        <dbReference type="HAMAP-Rule" id="MF_00048"/>
    </source>
</evidence>
<dbReference type="Gene3D" id="3.40.1350.10">
    <property type="match status" value="1"/>
</dbReference>
<dbReference type="GO" id="GO:0003676">
    <property type="term" value="F:nucleic acid binding"/>
    <property type="evidence" value="ECO:0007669"/>
    <property type="project" value="InterPro"/>
</dbReference>
<gene>
    <name evidence="3" type="ORF">BV394_11325</name>
</gene>
<accession>A0A1U7DM70</accession>
<organism evidence="3 4">
    <name type="scientific">Brevirhabdus pacifica</name>
    <dbReference type="NCBI Taxonomy" id="1267768"/>
    <lineage>
        <taxon>Bacteria</taxon>
        <taxon>Pseudomonadati</taxon>
        <taxon>Pseudomonadota</taxon>
        <taxon>Alphaproteobacteria</taxon>
        <taxon>Rhodobacterales</taxon>
        <taxon>Paracoccaceae</taxon>
        <taxon>Brevirhabdus</taxon>
    </lineage>
</organism>
<dbReference type="InterPro" id="IPR003509">
    <property type="entry name" value="UPF0102_YraN-like"/>
</dbReference>
<dbReference type="HAMAP" id="MF_00048">
    <property type="entry name" value="UPF0102"/>
    <property type="match status" value="1"/>
</dbReference>
<name>A0A1U7DM70_9RHOB</name>
<dbReference type="InterPro" id="IPR011335">
    <property type="entry name" value="Restrct_endonuc-II-like"/>
</dbReference>
<dbReference type="RefSeq" id="WP_076981134.1">
    <property type="nucleotide sequence ID" value="NZ_MTCO01000296.1"/>
</dbReference>
<dbReference type="AlphaFoldDB" id="A0A1U7DM70"/>
<dbReference type="EMBL" id="CP019124">
    <property type="protein sequence ID" value="APX91117.1"/>
    <property type="molecule type" value="Genomic_DNA"/>
</dbReference>
<proteinExistence type="inferred from homology"/>
<dbReference type="PANTHER" id="PTHR34039">
    <property type="entry name" value="UPF0102 PROTEIN YRAN"/>
    <property type="match status" value="1"/>
</dbReference>
<dbReference type="STRING" id="1267768.BV394_11325"/>
<dbReference type="Proteomes" id="UP000187266">
    <property type="component" value="Chromosome"/>
</dbReference>
<evidence type="ECO:0000313" key="4">
    <source>
        <dbReference type="Proteomes" id="UP000187266"/>
    </source>
</evidence>
<dbReference type="SUPFAM" id="SSF52980">
    <property type="entry name" value="Restriction endonuclease-like"/>
    <property type="match status" value="1"/>
</dbReference>
<comment type="similarity">
    <text evidence="1 2">Belongs to the UPF0102 family.</text>
</comment>